<keyword evidence="1" id="KW-0328">Glycosyltransferase</keyword>
<dbReference type="CDD" id="cd06533">
    <property type="entry name" value="Glyco_transf_WecG_TagA"/>
    <property type="match status" value="1"/>
</dbReference>
<sequence length="252" mass="27035">MAERRVPVGTVVVDALTEAEVVHQVRQTWQDGGWILTANVDIVRAISRDRSLVELASTATLTVADGMPLVWAGRIAGSEIPERVTGSSLVHTLSHAAALDGRSVFLLGGAPGVAERAAAVLQAQSPGLKIAGIAAPPVGFDQSEDSLQSVIDSVVLAQPSLVLIGMGFPKQEKLIQRLRAVMPNAWYVGCGAGIPMASGDSRRAPASMQRLGLEWLHRLVMEPRRLARRYLRDDLPFAVMLLAGAAMRRVRR</sequence>
<dbReference type="Pfam" id="PF03808">
    <property type="entry name" value="Glyco_tran_WecG"/>
    <property type="match status" value="1"/>
</dbReference>
<name>A0A428Z8K8_KIBAR</name>
<evidence type="ECO:0000256" key="1">
    <source>
        <dbReference type="ARBA" id="ARBA00022676"/>
    </source>
</evidence>
<accession>A0A428Z8K8</accession>
<dbReference type="AlphaFoldDB" id="A0A428Z8K8"/>
<gene>
    <name evidence="3" type="ORF">DMH04_21825</name>
</gene>
<dbReference type="PANTHER" id="PTHR34136:SF1">
    <property type="entry name" value="UDP-N-ACETYL-D-MANNOSAMINURONIC ACID TRANSFERASE"/>
    <property type="match status" value="1"/>
</dbReference>
<evidence type="ECO:0000313" key="3">
    <source>
        <dbReference type="EMBL" id="RSM84331.1"/>
    </source>
</evidence>
<organism evidence="3 4">
    <name type="scientific">Kibdelosporangium aridum</name>
    <dbReference type="NCBI Taxonomy" id="2030"/>
    <lineage>
        <taxon>Bacteria</taxon>
        <taxon>Bacillati</taxon>
        <taxon>Actinomycetota</taxon>
        <taxon>Actinomycetes</taxon>
        <taxon>Pseudonocardiales</taxon>
        <taxon>Pseudonocardiaceae</taxon>
        <taxon>Kibdelosporangium</taxon>
    </lineage>
</organism>
<dbReference type="InterPro" id="IPR004629">
    <property type="entry name" value="WecG_TagA_CpsF"/>
</dbReference>
<dbReference type="PANTHER" id="PTHR34136">
    <property type="match status" value="1"/>
</dbReference>
<dbReference type="EMBL" id="QHKI01000017">
    <property type="protein sequence ID" value="RSM84331.1"/>
    <property type="molecule type" value="Genomic_DNA"/>
</dbReference>
<dbReference type="NCBIfam" id="TIGR00696">
    <property type="entry name" value="wecG_tagA_cpsF"/>
    <property type="match status" value="1"/>
</dbReference>
<dbReference type="Proteomes" id="UP000287547">
    <property type="component" value="Unassembled WGS sequence"/>
</dbReference>
<dbReference type="OrthoDB" id="9771846at2"/>
<reference evidence="3 4" key="1">
    <citation type="submission" date="2018-05" db="EMBL/GenBank/DDBJ databases">
        <title>Evolution of GPA BGCs.</title>
        <authorList>
            <person name="Waglechner N."/>
            <person name="Wright G.D."/>
        </authorList>
    </citation>
    <scope>NUCLEOTIDE SEQUENCE [LARGE SCALE GENOMIC DNA]</scope>
    <source>
        <strain evidence="3 4">A82846</strain>
    </source>
</reference>
<evidence type="ECO:0000313" key="4">
    <source>
        <dbReference type="Proteomes" id="UP000287547"/>
    </source>
</evidence>
<comment type="caution">
    <text evidence="3">The sequence shown here is derived from an EMBL/GenBank/DDBJ whole genome shotgun (WGS) entry which is preliminary data.</text>
</comment>
<proteinExistence type="predicted"/>
<evidence type="ECO:0000256" key="2">
    <source>
        <dbReference type="ARBA" id="ARBA00022679"/>
    </source>
</evidence>
<keyword evidence="2 3" id="KW-0808">Transferase</keyword>
<dbReference type="GO" id="GO:0016758">
    <property type="term" value="F:hexosyltransferase activity"/>
    <property type="evidence" value="ECO:0007669"/>
    <property type="project" value="TreeGrafter"/>
</dbReference>
<dbReference type="RefSeq" id="WP_037265572.1">
    <property type="nucleotide sequence ID" value="NZ_QHKI01000017.1"/>
</dbReference>
<protein>
    <submittedName>
        <fullName evidence="3">Glycosyltransferase</fullName>
    </submittedName>
</protein>